<comment type="caution">
    <text evidence="1">The sequence shown here is derived from an EMBL/GenBank/DDBJ whole genome shotgun (WGS) entry which is preliminary data.</text>
</comment>
<evidence type="ECO:0000313" key="2">
    <source>
        <dbReference type="Proteomes" id="UP000790709"/>
    </source>
</evidence>
<dbReference type="Proteomes" id="UP000790709">
    <property type="component" value="Unassembled WGS sequence"/>
</dbReference>
<organism evidence="1 2">
    <name type="scientific">Leucogyrophana mollusca</name>
    <dbReference type="NCBI Taxonomy" id="85980"/>
    <lineage>
        <taxon>Eukaryota</taxon>
        <taxon>Fungi</taxon>
        <taxon>Dikarya</taxon>
        <taxon>Basidiomycota</taxon>
        <taxon>Agaricomycotina</taxon>
        <taxon>Agaricomycetes</taxon>
        <taxon>Agaricomycetidae</taxon>
        <taxon>Boletales</taxon>
        <taxon>Boletales incertae sedis</taxon>
        <taxon>Leucogyrophana</taxon>
    </lineage>
</organism>
<name>A0ACB8BS20_9AGAM</name>
<proteinExistence type="predicted"/>
<protein>
    <submittedName>
        <fullName evidence="1">Alpha beta-hydrolase</fullName>
    </submittedName>
</protein>
<evidence type="ECO:0000313" key="1">
    <source>
        <dbReference type="EMBL" id="KAH7928068.1"/>
    </source>
</evidence>
<dbReference type="EMBL" id="MU266357">
    <property type="protein sequence ID" value="KAH7928068.1"/>
    <property type="molecule type" value="Genomic_DNA"/>
</dbReference>
<reference evidence="1" key="1">
    <citation type="journal article" date="2021" name="New Phytol.">
        <title>Evolutionary innovations through gain and loss of genes in the ectomycorrhizal Boletales.</title>
        <authorList>
            <person name="Wu G."/>
            <person name="Miyauchi S."/>
            <person name="Morin E."/>
            <person name="Kuo A."/>
            <person name="Drula E."/>
            <person name="Varga T."/>
            <person name="Kohler A."/>
            <person name="Feng B."/>
            <person name="Cao Y."/>
            <person name="Lipzen A."/>
            <person name="Daum C."/>
            <person name="Hundley H."/>
            <person name="Pangilinan J."/>
            <person name="Johnson J."/>
            <person name="Barry K."/>
            <person name="LaButti K."/>
            <person name="Ng V."/>
            <person name="Ahrendt S."/>
            <person name="Min B."/>
            <person name="Choi I.G."/>
            <person name="Park H."/>
            <person name="Plett J.M."/>
            <person name="Magnuson J."/>
            <person name="Spatafora J.W."/>
            <person name="Nagy L.G."/>
            <person name="Henrissat B."/>
            <person name="Grigoriev I.V."/>
            <person name="Yang Z.L."/>
            <person name="Xu J."/>
            <person name="Martin F.M."/>
        </authorList>
    </citation>
    <scope>NUCLEOTIDE SEQUENCE</scope>
    <source>
        <strain evidence="1">KUC20120723A-06</strain>
    </source>
</reference>
<keyword evidence="2" id="KW-1185">Reference proteome</keyword>
<gene>
    <name evidence="1" type="ORF">BV22DRAFT_1126835</name>
</gene>
<accession>A0ACB8BS20</accession>
<sequence length="543" mass="59053">MLLSLKRVFASLSTLRLIFVQGAPAPSLDVVTTSGNFRGVANANGTDSWLGIPYAQPPTNALRFKAPVPVTAVSQQVQDASQFGDACPQPPSSSLGANMSENCLNLNIWRPSGTTADAQLPVMVWVYGGGFNTGSASNPSTDPTRIINLSVSMGKPIVFVSMNYRLNTFGFLASSDVLPEDLNAGFLDQRAALVYVQENIAKFGGDPSMVTIWGQSAGAGGVEAQLLYASGPPLFRAVIADSSTGPFKNAPYSYQYDEPGKPYSRLLSATGCSPGPSSVECLQSVPYETLLNISNTMIDDTVNGQLWEPAIGPLGSFAPERPSQRILSQGYPHLPYLGGTNLNEGTIFSQAVWNLSLPSSDQTTAMDAWIGELVIDNSTLTTTVIDGINSYFPVNDSTYGGPWHTGDMLFDRAESWYTDNMFLGPRRFFFENAAELQPMYGYYFTEFIPGNNPDLGVYHASELSLIFGPIPNAIEDDFANQMTSYWINFVNDMNPGPSWPRYDISSKQVMQLMRDNVTLIPDDFSLTRTDYLNSPPLLAAFEK</sequence>